<dbReference type="SUPFAM" id="SSF54001">
    <property type="entry name" value="Cysteine proteinases"/>
    <property type="match status" value="1"/>
</dbReference>
<dbReference type="InterPro" id="IPR004583">
    <property type="entry name" value="DNA_repair_Rad4"/>
</dbReference>
<organism evidence="8 9">
    <name type="scientific">Operophtera brumata</name>
    <name type="common">Winter moth</name>
    <name type="synonym">Phalaena brumata</name>
    <dbReference type="NCBI Taxonomy" id="104452"/>
    <lineage>
        <taxon>Eukaryota</taxon>
        <taxon>Metazoa</taxon>
        <taxon>Ecdysozoa</taxon>
        <taxon>Arthropoda</taxon>
        <taxon>Hexapoda</taxon>
        <taxon>Insecta</taxon>
        <taxon>Pterygota</taxon>
        <taxon>Neoptera</taxon>
        <taxon>Endopterygota</taxon>
        <taxon>Lepidoptera</taxon>
        <taxon>Glossata</taxon>
        <taxon>Ditrysia</taxon>
        <taxon>Geometroidea</taxon>
        <taxon>Geometridae</taxon>
        <taxon>Larentiinae</taxon>
        <taxon>Operophtera</taxon>
    </lineage>
</organism>
<dbReference type="InterPro" id="IPR042488">
    <property type="entry name" value="Rad4_BHD3_sf"/>
</dbReference>
<dbReference type="GO" id="GO:0006298">
    <property type="term" value="P:mismatch repair"/>
    <property type="evidence" value="ECO:0007669"/>
    <property type="project" value="TreeGrafter"/>
</dbReference>
<keyword evidence="5" id="KW-0539">Nucleus</keyword>
<feature type="compositionally biased region" description="Acidic residues" evidence="6">
    <location>
        <begin position="39"/>
        <end position="60"/>
    </location>
</feature>
<dbReference type="GO" id="GO:0000111">
    <property type="term" value="C:nucleotide-excision repair factor 2 complex"/>
    <property type="evidence" value="ECO:0007669"/>
    <property type="project" value="TreeGrafter"/>
</dbReference>
<dbReference type="Proteomes" id="UP000037510">
    <property type="component" value="Unassembled WGS sequence"/>
</dbReference>
<feature type="compositionally biased region" description="Basic and acidic residues" evidence="6">
    <location>
        <begin position="511"/>
        <end position="522"/>
    </location>
</feature>
<feature type="compositionally biased region" description="Basic and acidic residues" evidence="6">
    <location>
        <begin position="581"/>
        <end position="608"/>
    </location>
</feature>
<keyword evidence="9" id="KW-1185">Reference proteome</keyword>
<dbReference type="Pfam" id="PF10405">
    <property type="entry name" value="BHD_3"/>
    <property type="match status" value="1"/>
</dbReference>
<evidence type="ECO:0000256" key="5">
    <source>
        <dbReference type="ARBA" id="ARBA00023242"/>
    </source>
</evidence>
<feature type="compositionally biased region" description="Basic and acidic residues" evidence="6">
    <location>
        <begin position="131"/>
        <end position="143"/>
    </location>
</feature>
<dbReference type="InterPro" id="IPR018328">
    <property type="entry name" value="Rad4_beta-hairpin_dom3"/>
</dbReference>
<sequence>MPTTRKKTIKTVYKDEESEGETGDFSDSGSEAKISDASSSEEEIIEDEEEIIAEADESSGDDFRNKTKQRRKANKPPIQRRKPKFAKDLVNKINKQVIAEGDEDIHVPNSSDDESQSVSTKKKPTATLTSIHEHNSDSDNDDKIVYRDTFMELENHNMEIERTKASIQSYVSKTQAAIQINVSKNNVGREFDVNDLLAQGEEVIEQKIPSKKKVKAKKRRDDSESEAEDWEEVNEAKSIPQQGLQLFVEFPDAVRKSKKVDVEMMMKRKINRVKKEYQVYMHKVHVLCWIGHGNYVSRVLNDQEVMAAALAMVPKGCYPEERLTTKYVEQITTWYKDKLTLKQDKHEHKFRPKAPPLKNTILSQIKSRVTTAKKYNIFIFVAMLRALGLQCRVMFNFTAVPIRPPSSELCSLSMKSKDDSNLAAGKKSGDKNNLKASKDDKSAENVSENNAEKNKLKATAKSKSKCIKKIAQVDGIDDTFIESESEYENIMQLDGNDDTQPKTRSTRTRAKKAEASTDKTLIKEGVSSPKRAKTNPKGISANNKSKASKENTGAIKDKPLAPQSDEIPEAPKSPLRKRTVRNKDPKETSQPPEKDVKATNDITDKLETAPKSGHRNRSVRNKDGTANSNAANTKRDTSKSPLLYAKAANGLSDMTPQEAPKTPLRRRTAGNNEGTSKKTSATTKPETSKSSQTKRNSAVDKNNKSLHINKNGVVKDSITLSSNITSNDDGAKLKGSVNSTSPCKMTTRKQSAKTNKFDANKEANAPKTELPTVILTDENLENVESKFFSEATEPIGINRSRKRSHTTLNVGQNTDDGSKNTRTQIRTKSAGAAVERSKYFDSQQTVTKKPKLNTRQTKKEQIQEDKLRVSHKDLRQKAKPKNDVTEDLVDIIKSRIKSEKVESKKGIVKEEPISLEDSDDDFKPTKITPRAPKISPKPSKLILKPGTSKRLDRRVLSSDDDGVNHNKLDVWCEVFVEELEQWIAVDVIKGKVHCTSDLYVNLTRRYVPHWNTVTRKQRAEPEWWKTALQPWLGPKTARDREEDEYLDRMQLEAPLPKNYEPPTAENGIVPRNAYGNVELFKQCMLPKKTVHIKLPGLNKVAKKLSIDCAPAMTGFDFNGGFSHPVYDGEIEKMELRVYGNWRRLIRGLMIRERLKLKYGFQEPTTSQAKPNKGPRLLVKK</sequence>
<dbReference type="Gene3D" id="3.30.70.2460">
    <property type="entry name" value="Rad4, beta-hairpin domain BHD3"/>
    <property type="match status" value="1"/>
</dbReference>
<dbReference type="GO" id="GO:0005737">
    <property type="term" value="C:cytoplasm"/>
    <property type="evidence" value="ECO:0007669"/>
    <property type="project" value="TreeGrafter"/>
</dbReference>
<evidence type="ECO:0000256" key="6">
    <source>
        <dbReference type="SAM" id="MobiDB-lite"/>
    </source>
</evidence>
<dbReference type="GO" id="GO:0003684">
    <property type="term" value="F:damaged DNA binding"/>
    <property type="evidence" value="ECO:0007669"/>
    <property type="project" value="InterPro"/>
</dbReference>
<feature type="compositionally biased region" description="Polar residues" evidence="6">
    <location>
        <begin position="669"/>
        <end position="696"/>
    </location>
</feature>
<dbReference type="GO" id="GO:0006289">
    <property type="term" value="P:nucleotide-excision repair"/>
    <property type="evidence" value="ECO:0007669"/>
    <property type="project" value="InterPro"/>
</dbReference>
<feature type="compositionally biased region" description="Polar residues" evidence="6">
    <location>
        <begin position="718"/>
        <end position="728"/>
    </location>
</feature>
<feature type="region of interest" description="Disordered" evidence="6">
    <location>
        <begin position="420"/>
        <end position="458"/>
    </location>
</feature>
<feature type="region of interest" description="Disordered" evidence="6">
    <location>
        <begin position="490"/>
        <end position="754"/>
    </location>
</feature>
<dbReference type="InterPro" id="IPR038765">
    <property type="entry name" value="Papain-like_cys_pep_sf"/>
</dbReference>
<feature type="region of interest" description="Disordered" evidence="6">
    <location>
        <begin position="210"/>
        <end position="234"/>
    </location>
</feature>
<evidence type="ECO:0000313" key="8">
    <source>
        <dbReference type="EMBL" id="KOB78551.1"/>
    </source>
</evidence>
<dbReference type="GO" id="GO:0071942">
    <property type="term" value="C:XPC complex"/>
    <property type="evidence" value="ECO:0007669"/>
    <property type="project" value="TreeGrafter"/>
</dbReference>
<feature type="compositionally biased region" description="Basic and acidic residues" evidence="6">
    <location>
        <begin position="427"/>
        <end position="443"/>
    </location>
</feature>
<feature type="region of interest" description="Disordered" evidence="6">
    <location>
        <begin position="1"/>
        <end position="143"/>
    </location>
</feature>
<dbReference type="PANTHER" id="PTHR12135">
    <property type="entry name" value="DNA REPAIR PROTEIN XP-C / RAD4"/>
    <property type="match status" value="1"/>
</dbReference>
<accession>A0A0L7LTI4</accession>
<feature type="region of interest" description="Disordered" evidence="6">
    <location>
        <begin position="916"/>
        <end position="940"/>
    </location>
</feature>
<feature type="region of interest" description="Disordered" evidence="6">
    <location>
        <begin position="803"/>
        <end position="831"/>
    </location>
</feature>
<dbReference type="PANTHER" id="PTHR12135:SF0">
    <property type="entry name" value="DNA REPAIR PROTEIN COMPLEMENTING XP-C CELLS"/>
    <property type="match status" value="1"/>
</dbReference>
<dbReference type="FunFam" id="3.30.70.2460:FF:000001">
    <property type="entry name" value="DNA repair protein Rad4 family"/>
    <property type="match status" value="1"/>
</dbReference>
<protein>
    <submittedName>
        <fullName evidence="8">Nucleotide excision repair protein</fullName>
    </submittedName>
</protein>
<evidence type="ECO:0000256" key="2">
    <source>
        <dbReference type="ARBA" id="ARBA00009525"/>
    </source>
</evidence>
<evidence type="ECO:0000256" key="4">
    <source>
        <dbReference type="ARBA" id="ARBA00023204"/>
    </source>
</evidence>
<name>A0A0L7LTI4_OPEBR</name>
<dbReference type="SMART" id="SM01032">
    <property type="entry name" value="BHD_3"/>
    <property type="match status" value="1"/>
</dbReference>
<feature type="compositionally biased region" description="Polar residues" evidence="6">
    <location>
        <begin position="736"/>
        <end position="745"/>
    </location>
</feature>
<evidence type="ECO:0000313" key="9">
    <source>
        <dbReference type="Proteomes" id="UP000037510"/>
    </source>
</evidence>
<comment type="similarity">
    <text evidence="2">Belongs to the XPC family.</text>
</comment>
<gene>
    <name evidence="8" type="ORF">OBRU01_01370</name>
</gene>
<dbReference type="GO" id="GO:0003697">
    <property type="term" value="F:single-stranded DNA binding"/>
    <property type="evidence" value="ECO:0007669"/>
    <property type="project" value="TreeGrafter"/>
</dbReference>
<feature type="compositionally biased region" description="Basic residues" evidence="6">
    <location>
        <begin position="66"/>
        <end position="84"/>
    </location>
</feature>
<reference evidence="8 9" key="1">
    <citation type="journal article" date="2015" name="Genome Biol. Evol.">
        <title>The genome of winter moth (Operophtera brumata) provides a genomic perspective on sexual dimorphism and phenology.</title>
        <authorList>
            <person name="Derks M.F."/>
            <person name="Smit S."/>
            <person name="Salis L."/>
            <person name="Schijlen E."/>
            <person name="Bossers A."/>
            <person name="Mateman C."/>
            <person name="Pijl A.S."/>
            <person name="de Ridder D."/>
            <person name="Groenen M.A."/>
            <person name="Visser M.E."/>
            <person name="Megens H.J."/>
        </authorList>
    </citation>
    <scope>NUCLEOTIDE SEQUENCE [LARGE SCALE GENOMIC DNA]</scope>
    <source>
        <strain evidence="8">WM2013NL</strain>
        <tissue evidence="8">Head and thorax</tissue>
    </source>
</reference>
<comment type="subcellular location">
    <subcellularLocation>
        <location evidence="1">Nucleus</location>
    </subcellularLocation>
</comment>
<feature type="compositionally biased region" description="Acidic residues" evidence="6">
    <location>
        <begin position="223"/>
        <end position="233"/>
    </location>
</feature>
<evidence type="ECO:0000256" key="3">
    <source>
        <dbReference type="ARBA" id="ARBA00022763"/>
    </source>
</evidence>
<dbReference type="InterPro" id="IPR036985">
    <property type="entry name" value="Transglutaminase-like_sf"/>
</dbReference>
<dbReference type="STRING" id="104452.A0A0L7LTI4"/>
<dbReference type="AlphaFoldDB" id="A0A0L7LTI4"/>
<evidence type="ECO:0000259" key="7">
    <source>
        <dbReference type="SMART" id="SM01032"/>
    </source>
</evidence>
<evidence type="ECO:0000256" key="1">
    <source>
        <dbReference type="ARBA" id="ARBA00004123"/>
    </source>
</evidence>
<feature type="domain" description="Rad4 beta-hairpin" evidence="7">
    <location>
        <begin position="1069"/>
        <end position="1141"/>
    </location>
</feature>
<feature type="compositionally biased region" description="Polar residues" evidence="6">
    <location>
        <begin position="806"/>
        <end position="827"/>
    </location>
</feature>
<keyword evidence="3" id="KW-0227">DNA damage</keyword>
<dbReference type="Gene3D" id="3.90.260.10">
    <property type="entry name" value="Transglutaminase-like"/>
    <property type="match status" value="2"/>
</dbReference>
<proteinExistence type="inferred from homology"/>
<keyword evidence="4" id="KW-0234">DNA repair</keyword>
<dbReference type="EMBL" id="JTDY01000155">
    <property type="protein sequence ID" value="KOB78551.1"/>
    <property type="molecule type" value="Genomic_DNA"/>
</dbReference>
<comment type="caution">
    <text evidence="8">The sequence shown here is derived from an EMBL/GenBank/DDBJ whole genome shotgun (WGS) entry which is preliminary data.</text>
</comment>